<dbReference type="Gene3D" id="3.60.40.10">
    <property type="entry name" value="PPM-type phosphatase domain"/>
    <property type="match status" value="1"/>
</dbReference>
<feature type="region of interest" description="Disordered" evidence="4">
    <location>
        <begin position="752"/>
        <end position="786"/>
    </location>
</feature>
<dbReference type="CDD" id="cd00143">
    <property type="entry name" value="PP2Cc"/>
    <property type="match status" value="1"/>
</dbReference>
<feature type="coiled-coil region" evidence="3">
    <location>
        <begin position="222"/>
        <end position="252"/>
    </location>
</feature>
<feature type="coiled-coil region" evidence="3">
    <location>
        <begin position="516"/>
        <end position="578"/>
    </location>
</feature>
<feature type="region of interest" description="Disordered" evidence="4">
    <location>
        <begin position="832"/>
        <end position="866"/>
    </location>
</feature>
<accession>A0A0V0QK74</accession>
<evidence type="ECO:0000313" key="6">
    <source>
        <dbReference type="EMBL" id="KRX02599.1"/>
    </source>
</evidence>
<dbReference type="GO" id="GO:0016020">
    <property type="term" value="C:membrane"/>
    <property type="evidence" value="ECO:0007669"/>
    <property type="project" value="UniProtKB-SubCell"/>
</dbReference>
<keyword evidence="7" id="KW-1185">Reference proteome</keyword>
<dbReference type="PANTHER" id="PTHR47992">
    <property type="entry name" value="PROTEIN PHOSPHATASE"/>
    <property type="match status" value="1"/>
</dbReference>
<dbReference type="OrthoDB" id="10264738at2759"/>
<feature type="region of interest" description="Disordered" evidence="4">
    <location>
        <begin position="1345"/>
        <end position="1377"/>
    </location>
</feature>
<evidence type="ECO:0000256" key="1">
    <source>
        <dbReference type="ARBA" id="ARBA00004370"/>
    </source>
</evidence>
<dbReference type="SUPFAM" id="SSF81606">
    <property type="entry name" value="PP2C-like"/>
    <property type="match status" value="1"/>
</dbReference>
<evidence type="ECO:0000313" key="7">
    <source>
        <dbReference type="Proteomes" id="UP000054937"/>
    </source>
</evidence>
<feature type="compositionally biased region" description="Basic and acidic residues" evidence="4">
    <location>
        <begin position="294"/>
        <end position="304"/>
    </location>
</feature>
<dbReference type="GO" id="GO:0004722">
    <property type="term" value="F:protein serine/threonine phosphatase activity"/>
    <property type="evidence" value="ECO:0007669"/>
    <property type="project" value="InterPro"/>
</dbReference>
<dbReference type="EMBL" id="LDAU01000154">
    <property type="protein sequence ID" value="KRX02599.1"/>
    <property type="molecule type" value="Genomic_DNA"/>
</dbReference>
<sequence length="1470" mass="173018">MSRKNNISDVPQSEQITMELLKYQNKCLVSQKQDNLNKIINLQNEVKQLKLENQNHTSLYTNFWSAWRVFSIKLENINEIIKQQTDGQQKLQSSFKKTFDILLDIQNIPEQIKTATNEEFNKTTQNKCQDFVKQFETIYVQFQIEHKQYMDLLISKYEYYNENTSIEDSLKKAYTDAIEAQNKIKELSNFLQNEKYKFMDFQNSMEIDQVYIKLDEVQKLLEQEILSNYQNLNQQINKLLEDQKVNEELNNENYVCSCGQKEIDPILKEEIQHFKKIQQQLESGQLVNNSIDNQKNKDNNNNDKMELESNKEEYQQHMLSKHNENLTTNEKLNVQAKQIKDLIDEKSHLQRQLKQLQMEKTNLDEQFINSKLFNNLCQQGEEIEEEIRELIDKNKQENQKLQQELENKINFSKNNMQQMEKEIEQLLSRNQNSDISGKLSELQAKTRAQEQQIFDLEYVEKNEQLKVENSTLKAQMTPEVLNIDIKYPKDKVQEVLKQYPYVKEMINFMKQRDEKSNKYKKINEQYLKEIKGLKSQTEQYYSEVDFTQQGFDEKKKENTELEESLKNKDNQLRSFEHEKVKEKMSFQQEIESYKIKIEADKSTNQSQIHAISELQKQIQNLEKEKQILQTMNLEYQNQNQSIQDKIEALAKENQGYIEQLKLIQQVKDSGQIINQDVIKENEKLEQQLKENTLVLKQNMEKLNNSQDDYLKYQLQEFNILHIKLCLKQYYFPPWNIPRWIYYFIQKPGYPPPQTEGASPPSMQRNNSINNNLWQKRSVKPPKTSSQITSQFIDSNKDFLNPKFANEDEISKQKEIELEYNYSKELNHFHLKKSRKIGKDKENRQNNDNSSDDESYTNSGGYKNNRNRLNSQSLANLQLNSTKLPKLQTDQQSNSKRSYTPISQANKVQLPLNQNGKDLNSPKNDSDKKDQDENNKYQKSQKQVRKNHIVQISHLSKAGANLLGTKTNQDNFLIKKNLNGKPERYLLCVFDGHGQYGHQVSAFLKNTLVSNQVQMYNFSFILVLNQYISIYKFLGKIENNFQRDLECEDDEFVKSSLNLSFLQTSQALLESSIEVQYSGSTCVCVLIINNTIWSANVGDSRAVISRGLGFSSYKIEELTEDQKVDSPVELQRILAKGGRAEPYRDENGGQLGPYRVWLKDQDIPGLAMARSFGDIVATEAGVISTPEIKKFNMTEEDRYIIIASDGVWEFINSQQASNMVQSYYIKNQPDQACSKLVKESISLWKQNDDVIDDITAVIAFFKRPQKGFQKINQIELQEADNNVENQVEDQNNNQNTNEEIIQDQQQNPDNQMNQQEQNQEWIQFQKQEQQIQQQNTEGIKNLQIKNLKKKKKKSNNKSEHFSSGRLLKPQNVHSQQWDPSFTNDRLKLRKAQFVKIDKKWDPSFINERLPLDKIKVEKISKPYQIKRSLDDNLINCRYEPWNPSFINDKLQPRKVVFQKLPKIQQLKFTLF</sequence>
<name>A0A0V0QK74_PSEPJ</name>
<dbReference type="InterPro" id="IPR015655">
    <property type="entry name" value="PP2C"/>
</dbReference>
<keyword evidence="2" id="KW-0472">Membrane</keyword>
<feature type="region of interest" description="Disordered" evidence="4">
    <location>
        <begin position="285"/>
        <end position="304"/>
    </location>
</feature>
<evidence type="ECO:0000256" key="2">
    <source>
        <dbReference type="ARBA" id="ARBA00023136"/>
    </source>
</evidence>
<feature type="compositionally biased region" description="Polar residues" evidence="4">
    <location>
        <begin position="760"/>
        <end position="774"/>
    </location>
</feature>
<reference evidence="6 7" key="1">
    <citation type="journal article" date="2015" name="Sci. Rep.">
        <title>Genome of the facultative scuticociliatosis pathogen Pseudocohnilembus persalinus provides insight into its virulence through horizontal gene transfer.</title>
        <authorList>
            <person name="Xiong J."/>
            <person name="Wang G."/>
            <person name="Cheng J."/>
            <person name="Tian M."/>
            <person name="Pan X."/>
            <person name="Warren A."/>
            <person name="Jiang C."/>
            <person name="Yuan D."/>
            <person name="Miao W."/>
        </authorList>
    </citation>
    <scope>NUCLEOTIDE SEQUENCE [LARGE SCALE GENOMIC DNA]</scope>
    <source>
        <strain evidence="6">36N120E</strain>
    </source>
</reference>
<feature type="domain" description="PPM-type phosphatase" evidence="5">
    <location>
        <begin position="950"/>
        <end position="1260"/>
    </location>
</feature>
<evidence type="ECO:0000259" key="5">
    <source>
        <dbReference type="PROSITE" id="PS51746"/>
    </source>
</evidence>
<dbReference type="SMART" id="SM00332">
    <property type="entry name" value="PP2Cc"/>
    <property type="match status" value="1"/>
</dbReference>
<organism evidence="6 7">
    <name type="scientific">Pseudocohnilembus persalinus</name>
    <name type="common">Ciliate</name>
    <dbReference type="NCBI Taxonomy" id="266149"/>
    <lineage>
        <taxon>Eukaryota</taxon>
        <taxon>Sar</taxon>
        <taxon>Alveolata</taxon>
        <taxon>Ciliophora</taxon>
        <taxon>Intramacronucleata</taxon>
        <taxon>Oligohymenophorea</taxon>
        <taxon>Scuticociliatia</taxon>
        <taxon>Philasterida</taxon>
        <taxon>Pseudocohnilembidae</taxon>
        <taxon>Pseudocohnilembus</taxon>
    </lineage>
</organism>
<feature type="compositionally biased region" description="Basic and acidic residues" evidence="4">
    <location>
        <begin position="923"/>
        <end position="935"/>
    </location>
</feature>
<evidence type="ECO:0000256" key="4">
    <source>
        <dbReference type="SAM" id="MobiDB-lite"/>
    </source>
</evidence>
<feature type="compositionally biased region" description="Basic residues" evidence="4">
    <location>
        <begin position="1345"/>
        <end position="1354"/>
    </location>
</feature>
<dbReference type="PROSITE" id="PS51746">
    <property type="entry name" value="PPM_2"/>
    <property type="match status" value="1"/>
</dbReference>
<protein>
    <submittedName>
        <fullName evidence="6">Protein phosphatase 2C (PP2C)-like domain</fullName>
    </submittedName>
</protein>
<evidence type="ECO:0000256" key="3">
    <source>
        <dbReference type="SAM" id="Coils"/>
    </source>
</evidence>
<proteinExistence type="predicted"/>
<gene>
    <name evidence="6" type="ORF">PPERSA_11939</name>
</gene>
<feature type="region of interest" description="Disordered" evidence="4">
    <location>
        <begin position="881"/>
        <end position="945"/>
    </location>
</feature>
<feature type="coiled-coil region" evidence="3">
    <location>
        <begin position="32"/>
        <end position="59"/>
    </location>
</feature>
<dbReference type="Pfam" id="PF00481">
    <property type="entry name" value="PP2C"/>
    <property type="match status" value="1"/>
</dbReference>
<comment type="caution">
    <text evidence="6">The sequence shown here is derived from an EMBL/GenBank/DDBJ whole genome shotgun (WGS) entry which is preliminary data.</text>
</comment>
<keyword evidence="3" id="KW-0175">Coiled coil</keyword>
<feature type="compositionally biased region" description="Polar residues" evidence="4">
    <location>
        <begin position="887"/>
        <end position="922"/>
    </location>
</feature>
<dbReference type="InterPro" id="IPR001932">
    <property type="entry name" value="PPM-type_phosphatase-like_dom"/>
</dbReference>
<dbReference type="Proteomes" id="UP000054937">
    <property type="component" value="Unassembled WGS sequence"/>
</dbReference>
<dbReference type="InParanoid" id="A0A0V0QK74"/>
<comment type="subcellular location">
    <subcellularLocation>
        <location evidence="1">Membrane</location>
    </subcellularLocation>
</comment>
<feature type="coiled-coil region" evidence="3">
    <location>
        <begin position="604"/>
        <end position="705"/>
    </location>
</feature>
<dbReference type="InterPro" id="IPR036457">
    <property type="entry name" value="PPM-type-like_dom_sf"/>
</dbReference>